<accession>A0ABP4J4M3</accession>
<evidence type="ECO:0000256" key="1">
    <source>
        <dbReference type="SAM" id="MobiDB-lite"/>
    </source>
</evidence>
<evidence type="ECO:0000313" key="2">
    <source>
        <dbReference type="EMBL" id="GAA1412425.1"/>
    </source>
</evidence>
<feature type="region of interest" description="Disordered" evidence="1">
    <location>
        <begin position="1"/>
        <end position="48"/>
    </location>
</feature>
<proteinExistence type="predicted"/>
<dbReference type="Proteomes" id="UP001499863">
    <property type="component" value="Unassembled WGS sequence"/>
</dbReference>
<evidence type="ECO:0000313" key="3">
    <source>
        <dbReference type="Proteomes" id="UP001499863"/>
    </source>
</evidence>
<feature type="compositionally biased region" description="Gly residues" evidence="1">
    <location>
        <begin position="100"/>
        <end position="115"/>
    </location>
</feature>
<name>A0ABP4J4M3_9ACTN</name>
<reference evidence="3" key="1">
    <citation type="journal article" date="2019" name="Int. J. Syst. Evol. Microbiol.">
        <title>The Global Catalogue of Microorganisms (GCM) 10K type strain sequencing project: providing services to taxonomists for standard genome sequencing and annotation.</title>
        <authorList>
            <consortium name="The Broad Institute Genomics Platform"/>
            <consortium name="The Broad Institute Genome Sequencing Center for Infectious Disease"/>
            <person name="Wu L."/>
            <person name="Ma J."/>
        </authorList>
    </citation>
    <scope>NUCLEOTIDE SEQUENCE [LARGE SCALE GENOMIC DNA]</scope>
    <source>
        <strain evidence="3">JCM 12393</strain>
    </source>
</reference>
<feature type="compositionally biased region" description="Low complexity" evidence="1">
    <location>
        <begin position="8"/>
        <end position="22"/>
    </location>
</feature>
<sequence>MEALAPAEDGGQQRRGLLRPGRGPLGDGEPDGGRVPLQGRRAGGEQGVGGGRALEVVRVVGVGGVGVLGGREQAQQHRIGVLGPGLGPEACSALLGHGGGGGFRRTGGSRTGGSGAAPYPWGRSA</sequence>
<protein>
    <submittedName>
        <fullName evidence="2">Uncharacterized protein</fullName>
    </submittedName>
</protein>
<keyword evidence="3" id="KW-1185">Reference proteome</keyword>
<dbReference type="EMBL" id="BAAAKJ010000434">
    <property type="protein sequence ID" value="GAA1412425.1"/>
    <property type="molecule type" value="Genomic_DNA"/>
</dbReference>
<organism evidence="2 3">
    <name type="scientific">Kitasatospora putterlickiae</name>
    <dbReference type="NCBI Taxonomy" id="221725"/>
    <lineage>
        <taxon>Bacteria</taxon>
        <taxon>Bacillati</taxon>
        <taxon>Actinomycetota</taxon>
        <taxon>Actinomycetes</taxon>
        <taxon>Kitasatosporales</taxon>
        <taxon>Streptomycetaceae</taxon>
        <taxon>Kitasatospora</taxon>
    </lineage>
</organism>
<gene>
    <name evidence="2" type="ORF">GCM10009639_64680</name>
</gene>
<comment type="caution">
    <text evidence="2">The sequence shown here is derived from an EMBL/GenBank/DDBJ whole genome shotgun (WGS) entry which is preliminary data.</text>
</comment>
<feature type="region of interest" description="Disordered" evidence="1">
    <location>
        <begin position="100"/>
        <end position="125"/>
    </location>
</feature>